<dbReference type="EMBL" id="JAFNEN010000640">
    <property type="protein sequence ID" value="KAG8179282.1"/>
    <property type="molecule type" value="Genomic_DNA"/>
</dbReference>
<comment type="caution">
    <text evidence="1">The sequence shown here is derived from an EMBL/GenBank/DDBJ whole genome shotgun (WGS) entry which is preliminary data.</text>
</comment>
<accession>A0AAV6U5H6</accession>
<reference evidence="1 2" key="1">
    <citation type="journal article" date="2022" name="Nat. Ecol. Evol.">
        <title>A masculinizing supergene underlies an exaggerated male reproductive morph in a spider.</title>
        <authorList>
            <person name="Hendrickx F."/>
            <person name="De Corte Z."/>
            <person name="Sonet G."/>
            <person name="Van Belleghem S.M."/>
            <person name="Kostlbacher S."/>
            <person name="Vangestel C."/>
        </authorList>
    </citation>
    <scope>NUCLEOTIDE SEQUENCE [LARGE SCALE GENOMIC DNA]</scope>
    <source>
        <strain evidence="1">W744_W776</strain>
    </source>
</reference>
<keyword evidence="2" id="KW-1185">Reference proteome</keyword>
<dbReference type="Proteomes" id="UP000827092">
    <property type="component" value="Unassembled WGS sequence"/>
</dbReference>
<gene>
    <name evidence="1" type="ORF">JTE90_026744</name>
</gene>
<sequence length="140" mass="16322">MPRSGGWMSCLVPSILLEYLRRLRSSFDTLRPTNTANHTKVQVFIHQDLSSSSHVFVRQDLNTCSRSTHTVPLFRQMWQTSDNPEEVWSVVDRRCFGNLEYASDGLAFGYRHGRTVLQFTYETICGRLVVQSQERRQQHE</sequence>
<proteinExistence type="predicted"/>
<evidence type="ECO:0000313" key="1">
    <source>
        <dbReference type="EMBL" id="KAG8179282.1"/>
    </source>
</evidence>
<name>A0AAV6U5H6_9ARAC</name>
<dbReference type="AlphaFoldDB" id="A0AAV6U5H6"/>
<protein>
    <submittedName>
        <fullName evidence="1">Uncharacterized protein</fullName>
    </submittedName>
</protein>
<evidence type="ECO:0000313" key="2">
    <source>
        <dbReference type="Proteomes" id="UP000827092"/>
    </source>
</evidence>
<organism evidence="1 2">
    <name type="scientific">Oedothorax gibbosus</name>
    <dbReference type="NCBI Taxonomy" id="931172"/>
    <lineage>
        <taxon>Eukaryota</taxon>
        <taxon>Metazoa</taxon>
        <taxon>Ecdysozoa</taxon>
        <taxon>Arthropoda</taxon>
        <taxon>Chelicerata</taxon>
        <taxon>Arachnida</taxon>
        <taxon>Araneae</taxon>
        <taxon>Araneomorphae</taxon>
        <taxon>Entelegynae</taxon>
        <taxon>Araneoidea</taxon>
        <taxon>Linyphiidae</taxon>
        <taxon>Erigoninae</taxon>
        <taxon>Oedothorax</taxon>
    </lineage>
</organism>